<dbReference type="STRING" id="1265313.HRUBRA_02144"/>
<dbReference type="EMBL" id="AUVB01000061">
    <property type="protein sequence ID" value="KGE03279.1"/>
    <property type="molecule type" value="Genomic_DNA"/>
</dbReference>
<accession>A0A095WXD3</accession>
<dbReference type="AlphaFoldDB" id="A0A095WXD3"/>
<evidence type="ECO:0000313" key="2">
    <source>
        <dbReference type="EMBL" id="KGE03279.1"/>
    </source>
</evidence>
<feature type="domain" description="JmjC" evidence="1">
    <location>
        <begin position="1"/>
        <end position="148"/>
    </location>
</feature>
<dbReference type="InterPro" id="IPR050910">
    <property type="entry name" value="JMJD6_ArgDemeth/LysHydrox"/>
</dbReference>
<dbReference type="PANTHER" id="PTHR12480">
    <property type="entry name" value="ARGININE DEMETHYLASE AND LYSYL-HYDROXYLASE JMJD"/>
    <property type="match status" value="1"/>
</dbReference>
<dbReference type="PROSITE" id="PS51184">
    <property type="entry name" value="JMJC"/>
    <property type="match status" value="1"/>
</dbReference>
<comment type="caution">
    <text evidence="2">The sequence shown here is derived from an EMBL/GenBank/DDBJ whole genome shotgun (WGS) entry which is preliminary data.</text>
</comment>
<sequence length="177" mass="20150">MAGQRGHSFYATYFQPLASEKLAGDWQLPGYENLFLDLPSEVVTQYLRRFGWLLLSPRDGKASRHTDLFATYAWLAVIWGRKHILVWSPQDADSAPLMECWLEAGDLLYIPPLYPHQIVNVEPTLSVTLNGIRRHQVPQLRAAAVADYAGWRRHWQLAGQQSLVDSHFGIAAETELH</sequence>
<dbReference type="Pfam" id="PF08007">
    <property type="entry name" value="JmjC_2"/>
    <property type="match status" value="1"/>
</dbReference>
<gene>
    <name evidence="2" type="ORF">HRUBRA_02144</name>
</gene>
<evidence type="ECO:0000313" key="3">
    <source>
        <dbReference type="Proteomes" id="UP000029640"/>
    </source>
</evidence>
<evidence type="ECO:0000259" key="1">
    <source>
        <dbReference type="PROSITE" id="PS51184"/>
    </source>
</evidence>
<dbReference type="Gene3D" id="2.60.120.650">
    <property type="entry name" value="Cupin"/>
    <property type="match status" value="1"/>
</dbReference>
<proteinExistence type="predicted"/>
<dbReference type="Proteomes" id="UP000029640">
    <property type="component" value="Unassembled WGS sequence"/>
</dbReference>
<dbReference type="HOGENOM" id="CLU_1515888_0_0_6"/>
<name>A0A095WXD3_9GAMM</name>
<dbReference type="CDD" id="cd02208">
    <property type="entry name" value="cupin_RmlC-like"/>
    <property type="match status" value="1"/>
</dbReference>
<keyword evidence="3" id="KW-1185">Reference proteome</keyword>
<organism evidence="2 3">
    <name type="scientific">Pseudohaliea rubra DSM 19751</name>
    <dbReference type="NCBI Taxonomy" id="1265313"/>
    <lineage>
        <taxon>Bacteria</taxon>
        <taxon>Pseudomonadati</taxon>
        <taxon>Pseudomonadota</taxon>
        <taxon>Gammaproteobacteria</taxon>
        <taxon>Cellvibrionales</taxon>
        <taxon>Halieaceae</taxon>
        <taxon>Pseudohaliea</taxon>
    </lineage>
</organism>
<reference evidence="2 3" key="1">
    <citation type="journal article" date="2014" name="Genome Announc.">
        <title>Genome Sequence of Gammaproteobacterial Pseudohaliea rubra Type Strain DSM 19751, Isolated from Coastal Seawater of the Mediterranean Sea.</title>
        <authorList>
            <person name="Spring S."/>
            <person name="Fiebig A."/>
            <person name="Riedel T."/>
            <person name="Goker M."/>
            <person name="Klenk H.P."/>
        </authorList>
    </citation>
    <scope>NUCLEOTIDE SEQUENCE [LARGE SCALE GENOMIC DNA]</scope>
    <source>
        <strain evidence="2 3">DSM 19751</strain>
    </source>
</reference>
<dbReference type="SUPFAM" id="SSF51197">
    <property type="entry name" value="Clavaminate synthase-like"/>
    <property type="match status" value="1"/>
</dbReference>
<protein>
    <recommendedName>
        <fullName evidence="1">JmjC domain-containing protein</fullName>
    </recommendedName>
</protein>
<dbReference type="InterPro" id="IPR003347">
    <property type="entry name" value="JmjC_dom"/>
</dbReference>